<dbReference type="VEuPathDB" id="VectorBase:AMEM016335"/>
<name>A0A182VK52_ANOME</name>
<dbReference type="EnsemblMetazoa" id="AMEM016335-RA">
    <property type="protein sequence ID" value="AMEM016335-PA"/>
    <property type="gene ID" value="AMEM016335"/>
</dbReference>
<protein>
    <submittedName>
        <fullName evidence="2">Uncharacterized protein</fullName>
    </submittedName>
</protein>
<sequence>MKRSTLIALAVMALASLTLAEQLSLEQVREEVLQRIQAANVSLPAAGKGAGGKNLQSYRVIEPYAIADLLTAIITIYSTIFYNYPDFVLYDFGDLRLLGVRYIPQRIEFNYVKRV</sequence>
<proteinExistence type="predicted"/>
<organism evidence="2 3">
    <name type="scientific">Anopheles merus</name>
    <name type="common">Mosquito</name>
    <dbReference type="NCBI Taxonomy" id="30066"/>
    <lineage>
        <taxon>Eukaryota</taxon>
        <taxon>Metazoa</taxon>
        <taxon>Ecdysozoa</taxon>
        <taxon>Arthropoda</taxon>
        <taxon>Hexapoda</taxon>
        <taxon>Insecta</taxon>
        <taxon>Pterygota</taxon>
        <taxon>Neoptera</taxon>
        <taxon>Endopterygota</taxon>
        <taxon>Diptera</taxon>
        <taxon>Nematocera</taxon>
        <taxon>Culicoidea</taxon>
        <taxon>Culicidae</taxon>
        <taxon>Anophelinae</taxon>
        <taxon>Anopheles</taxon>
    </lineage>
</organism>
<evidence type="ECO:0000256" key="1">
    <source>
        <dbReference type="SAM" id="SignalP"/>
    </source>
</evidence>
<accession>A0A182VK52</accession>
<feature type="signal peptide" evidence="1">
    <location>
        <begin position="1"/>
        <end position="20"/>
    </location>
</feature>
<evidence type="ECO:0000313" key="3">
    <source>
        <dbReference type="Proteomes" id="UP000075903"/>
    </source>
</evidence>
<keyword evidence="1" id="KW-0732">Signal</keyword>
<dbReference type="AlphaFoldDB" id="A0A182VK52"/>
<feature type="chain" id="PRO_5008139973" evidence="1">
    <location>
        <begin position="21"/>
        <end position="115"/>
    </location>
</feature>
<dbReference type="Proteomes" id="UP000075903">
    <property type="component" value="Unassembled WGS sequence"/>
</dbReference>
<keyword evidence="3" id="KW-1185">Reference proteome</keyword>
<evidence type="ECO:0000313" key="2">
    <source>
        <dbReference type="EnsemblMetazoa" id="AMEM016335-PA"/>
    </source>
</evidence>
<reference evidence="2" key="1">
    <citation type="submission" date="2020-05" db="UniProtKB">
        <authorList>
            <consortium name="EnsemblMetazoa"/>
        </authorList>
    </citation>
    <scope>IDENTIFICATION</scope>
    <source>
        <strain evidence="2">MAF</strain>
    </source>
</reference>